<name>A0AA37MJG7_9HYPH</name>
<accession>A0AA37MJG7</accession>
<feature type="domain" description="CoA-binding" evidence="1">
    <location>
        <begin position="40"/>
        <end position="136"/>
    </location>
</feature>
<proteinExistence type="predicted"/>
<evidence type="ECO:0000259" key="1">
    <source>
        <dbReference type="SMART" id="SM00881"/>
    </source>
</evidence>
<organism evidence="2 3">
    <name type="scientific">Methylobacterium gregans</name>
    <dbReference type="NCBI Taxonomy" id="374424"/>
    <lineage>
        <taxon>Bacteria</taxon>
        <taxon>Pseudomonadati</taxon>
        <taxon>Pseudomonadota</taxon>
        <taxon>Alphaproteobacteria</taxon>
        <taxon>Hyphomicrobiales</taxon>
        <taxon>Methylobacteriaceae</taxon>
        <taxon>Methylobacterium</taxon>
    </lineage>
</organism>
<evidence type="ECO:0000313" key="2">
    <source>
        <dbReference type="EMBL" id="GJD82049.1"/>
    </source>
</evidence>
<dbReference type="InterPro" id="IPR003781">
    <property type="entry name" value="CoA-bd"/>
</dbReference>
<dbReference type="SUPFAM" id="SSF51735">
    <property type="entry name" value="NAD(P)-binding Rossmann-fold domains"/>
    <property type="match status" value="1"/>
</dbReference>
<dbReference type="AlphaFoldDB" id="A0AA37MJG7"/>
<dbReference type="Pfam" id="PF13380">
    <property type="entry name" value="CoA_binding_2"/>
    <property type="match status" value="1"/>
</dbReference>
<dbReference type="PANTHER" id="PTHR33303:SF2">
    <property type="entry name" value="COA-BINDING DOMAIN-CONTAINING PROTEIN"/>
    <property type="match status" value="1"/>
</dbReference>
<dbReference type="Proteomes" id="UP001055108">
    <property type="component" value="Unassembled WGS sequence"/>
</dbReference>
<dbReference type="PANTHER" id="PTHR33303">
    <property type="entry name" value="CYTOPLASMIC PROTEIN-RELATED"/>
    <property type="match status" value="1"/>
</dbReference>
<sequence length="200" mass="21623">MGLAARIAWIDNRPMSPSDSISAPNARHGSYPDAEIRCILREARSIALVGASANPARPSWIVLKYLIDRGYDVTPVNPGLAGQELLGRRVVASLAELPEPVDMVEIFRNSAAAGPLVDEALALTPPPRVIWMQLGVRDDAAAARAEARGLTVVMNRCPKIEYGRLSGEIGWSGVNSRIISARRPKLAKGIQKLTIESREP</sequence>
<dbReference type="InterPro" id="IPR036291">
    <property type="entry name" value="NAD(P)-bd_dom_sf"/>
</dbReference>
<dbReference type="SMART" id="SM00881">
    <property type="entry name" value="CoA_binding"/>
    <property type="match status" value="1"/>
</dbReference>
<keyword evidence="3" id="KW-1185">Reference proteome</keyword>
<dbReference type="EMBL" id="BPQM01000187">
    <property type="protein sequence ID" value="GJD82049.1"/>
    <property type="molecule type" value="Genomic_DNA"/>
</dbReference>
<reference evidence="2" key="1">
    <citation type="journal article" date="2016" name="Front. Microbiol.">
        <title>Genome Sequence of the Piezophilic, Mesophilic Sulfate-Reducing Bacterium Desulfovibrio indicus J2T.</title>
        <authorList>
            <person name="Cao J."/>
            <person name="Maignien L."/>
            <person name="Shao Z."/>
            <person name="Alain K."/>
            <person name="Jebbar M."/>
        </authorList>
    </citation>
    <scope>NUCLEOTIDE SEQUENCE</scope>
    <source>
        <strain evidence="2">NBRC 103626</strain>
    </source>
</reference>
<protein>
    <recommendedName>
        <fullName evidence="1">CoA-binding domain-containing protein</fullName>
    </recommendedName>
</protein>
<dbReference type="Gene3D" id="3.40.50.720">
    <property type="entry name" value="NAD(P)-binding Rossmann-like Domain"/>
    <property type="match status" value="1"/>
</dbReference>
<reference evidence="2" key="2">
    <citation type="submission" date="2021-08" db="EMBL/GenBank/DDBJ databases">
        <authorList>
            <person name="Tani A."/>
            <person name="Ola A."/>
            <person name="Ogura Y."/>
            <person name="Katsura K."/>
            <person name="Hayashi T."/>
        </authorList>
    </citation>
    <scope>NUCLEOTIDE SEQUENCE</scope>
    <source>
        <strain evidence="2">NBRC 103626</strain>
    </source>
</reference>
<gene>
    <name evidence="2" type="ORF">NBEOAGPD_5308</name>
</gene>
<comment type="caution">
    <text evidence="2">The sequence shown here is derived from an EMBL/GenBank/DDBJ whole genome shotgun (WGS) entry which is preliminary data.</text>
</comment>
<evidence type="ECO:0000313" key="3">
    <source>
        <dbReference type="Proteomes" id="UP001055108"/>
    </source>
</evidence>